<keyword evidence="3" id="KW-1185">Reference proteome</keyword>
<feature type="compositionally biased region" description="Polar residues" evidence="1">
    <location>
        <begin position="386"/>
        <end position="396"/>
    </location>
</feature>
<evidence type="ECO:0000313" key="3">
    <source>
        <dbReference type="Proteomes" id="UP001460270"/>
    </source>
</evidence>
<feature type="region of interest" description="Disordered" evidence="1">
    <location>
        <begin position="720"/>
        <end position="748"/>
    </location>
</feature>
<feature type="compositionally biased region" description="Polar residues" evidence="1">
    <location>
        <begin position="136"/>
        <end position="150"/>
    </location>
</feature>
<evidence type="ECO:0000256" key="1">
    <source>
        <dbReference type="SAM" id="MobiDB-lite"/>
    </source>
</evidence>
<comment type="caution">
    <text evidence="2">The sequence shown here is derived from an EMBL/GenBank/DDBJ whole genome shotgun (WGS) entry which is preliminary data.</text>
</comment>
<feature type="region of interest" description="Disordered" evidence="1">
    <location>
        <begin position="129"/>
        <end position="153"/>
    </location>
</feature>
<dbReference type="AlphaFoldDB" id="A0AAW0NY33"/>
<organism evidence="2 3">
    <name type="scientific">Mugilogobius chulae</name>
    <name type="common">yellowstripe goby</name>
    <dbReference type="NCBI Taxonomy" id="88201"/>
    <lineage>
        <taxon>Eukaryota</taxon>
        <taxon>Metazoa</taxon>
        <taxon>Chordata</taxon>
        <taxon>Craniata</taxon>
        <taxon>Vertebrata</taxon>
        <taxon>Euteleostomi</taxon>
        <taxon>Actinopterygii</taxon>
        <taxon>Neopterygii</taxon>
        <taxon>Teleostei</taxon>
        <taxon>Neoteleostei</taxon>
        <taxon>Acanthomorphata</taxon>
        <taxon>Gobiaria</taxon>
        <taxon>Gobiiformes</taxon>
        <taxon>Gobioidei</taxon>
        <taxon>Gobiidae</taxon>
        <taxon>Gobionellinae</taxon>
        <taxon>Mugilogobius</taxon>
    </lineage>
</organism>
<protein>
    <submittedName>
        <fullName evidence="2">Uncharacterized protein</fullName>
    </submittedName>
</protein>
<reference evidence="3" key="1">
    <citation type="submission" date="2024-04" db="EMBL/GenBank/DDBJ databases">
        <title>Salinicola lusitanus LLJ914,a marine bacterium isolated from the Okinawa Trough.</title>
        <authorList>
            <person name="Li J."/>
        </authorList>
    </citation>
    <scope>NUCLEOTIDE SEQUENCE [LARGE SCALE GENOMIC DNA]</scope>
</reference>
<feature type="compositionally biased region" description="Basic and acidic residues" evidence="1">
    <location>
        <begin position="464"/>
        <end position="475"/>
    </location>
</feature>
<feature type="compositionally biased region" description="Basic and acidic residues" evidence="1">
    <location>
        <begin position="693"/>
        <end position="705"/>
    </location>
</feature>
<feature type="compositionally biased region" description="Pro residues" evidence="1">
    <location>
        <begin position="306"/>
        <end position="321"/>
    </location>
</feature>
<proteinExistence type="predicted"/>
<name>A0AAW0NY33_9GOBI</name>
<accession>A0AAW0NY33</accession>
<feature type="compositionally biased region" description="Basic and acidic residues" evidence="1">
    <location>
        <begin position="273"/>
        <end position="289"/>
    </location>
</feature>
<feature type="region of interest" description="Disordered" evidence="1">
    <location>
        <begin position="200"/>
        <end position="235"/>
    </location>
</feature>
<feature type="compositionally biased region" description="Basic and acidic residues" evidence="1">
    <location>
        <begin position="252"/>
        <end position="264"/>
    </location>
</feature>
<feature type="compositionally biased region" description="Low complexity" evidence="1">
    <location>
        <begin position="397"/>
        <end position="415"/>
    </location>
</feature>
<feature type="compositionally biased region" description="Low complexity" evidence="1">
    <location>
        <begin position="600"/>
        <end position="619"/>
    </location>
</feature>
<evidence type="ECO:0000313" key="2">
    <source>
        <dbReference type="EMBL" id="KAK7912725.1"/>
    </source>
</evidence>
<feature type="compositionally biased region" description="Acidic residues" evidence="1">
    <location>
        <begin position="580"/>
        <end position="591"/>
    </location>
</feature>
<feature type="compositionally biased region" description="Gly residues" evidence="1">
    <location>
        <begin position="339"/>
        <end position="352"/>
    </location>
</feature>
<sequence>MPHLMLMTLSLLNRQQISIYKLVMIKCSYRQCNSIPASDDGEWAFTNVYAQGFCAIRLKDSLYLSGESTSSDEIISQLKCSISDVEKDAVQVTLLTSTKPVEGGSAETCDLKSEYEKFSVSTEYSQDVLSHVPPADSNSGQTESCTSNVGSGAVKDSALSETSLIGVTELEATTARAEESYQSTVPEDKEAQDLIEHTLEPPKFEKQTPELPKLQEQTLETPKAEQIPELSKSEHTLELLKSEGLTSEALKLEEHSSEMSKSETLEAQIPELSKVEEPNLEPPKPEERTPTPVISETSVCSSPEPHVVPPPQPAPSLPPTPGVAEAGPRMVQPRMGAPGAMGRGGPRMGGPRMGMVRPEGPRMGGPRPARPQKPPEPAPFSGFMSMFSTPTAPTNTSSIGGLFSSSPGSLFGSSPTPKKPEQQKSSFFGLSTSIAPESLTNDIFGMFKGSESTKSNDPAQSDSEVGKDHSAEDTATKNLAGGLDVHTEKEPSTTTEIPEQGVKAENNEAEQTGHTPAPQPPADDSLKTETSSGIFSGFKALSSNIFHATIICISSRRTEDADKVSPASGETEGADRSDTEGADGSETEGPTEESRTGSCDSLSQSPLSDVPSLPPSQSQGNTVLPEDHTTQPEVPITEVPPETATNAQESVADPTHPDPSLHESLVTPQLNSGLEEGSAEVQEPLTTPSQAATHDEERKEHGLKQELEIQAQEKLKQKMRKRVGQWVRRRRRSCTQNQSRDSFEVGPPPCSPATVRWLKVYNRIRMQLLEVLSDPVLSALLWG</sequence>
<feature type="region of interest" description="Disordered" evidence="1">
    <location>
        <begin position="252"/>
        <end position="530"/>
    </location>
</feature>
<dbReference type="Proteomes" id="UP001460270">
    <property type="component" value="Unassembled WGS sequence"/>
</dbReference>
<gene>
    <name evidence="2" type="ORF">WMY93_012936</name>
</gene>
<feature type="compositionally biased region" description="Low complexity" evidence="1">
    <location>
        <begin position="631"/>
        <end position="643"/>
    </location>
</feature>
<feature type="compositionally biased region" description="Polar residues" evidence="1">
    <location>
        <begin position="450"/>
        <end position="463"/>
    </location>
</feature>
<feature type="compositionally biased region" description="Basic residues" evidence="1">
    <location>
        <begin position="720"/>
        <end position="733"/>
    </location>
</feature>
<dbReference type="EMBL" id="JBBPFD010000009">
    <property type="protein sequence ID" value="KAK7912725.1"/>
    <property type="molecule type" value="Genomic_DNA"/>
</dbReference>
<feature type="compositionally biased region" description="Polar residues" evidence="1">
    <location>
        <begin position="423"/>
        <end position="441"/>
    </location>
</feature>
<feature type="region of interest" description="Disordered" evidence="1">
    <location>
        <begin position="553"/>
        <end position="705"/>
    </location>
</feature>
<feature type="compositionally biased region" description="Pro residues" evidence="1">
    <location>
        <begin position="368"/>
        <end position="378"/>
    </location>
</feature>